<name>A0A7R8H623_LEPSM</name>
<dbReference type="PANTHER" id="PTHR47117">
    <property type="entry name" value="STAR-RELATED LIPID TRANSFER PROTEIN 9"/>
    <property type="match status" value="1"/>
</dbReference>
<keyword evidence="6 10" id="KW-0175">Coiled coil</keyword>
<accession>A0A7R8H623</accession>
<dbReference type="SMART" id="SM00129">
    <property type="entry name" value="KISc"/>
    <property type="match status" value="1"/>
</dbReference>
<evidence type="ECO:0000256" key="8">
    <source>
        <dbReference type="ARBA" id="ARBA00023212"/>
    </source>
</evidence>
<dbReference type="GO" id="GO:0007018">
    <property type="term" value="P:microtubule-based movement"/>
    <property type="evidence" value="ECO:0007669"/>
    <property type="project" value="InterPro"/>
</dbReference>
<reference evidence="13" key="1">
    <citation type="submission" date="2021-02" db="EMBL/GenBank/DDBJ databases">
        <authorList>
            <person name="Bekaert M."/>
        </authorList>
    </citation>
    <scope>NUCLEOTIDE SEQUENCE</scope>
    <source>
        <strain evidence="13">IoA-00</strain>
    </source>
</reference>
<dbReference type="CDD" id="cd01365">
    <property type="entry name" value="KISc_KIF1A_KIF1B"/>
    <property type="match status" value="1"/>
</dbReference>
<keyword evidence="14" id="KW-1185">Reference proteome</keyword>
<dbReference type="FunFam" id="3.40.850.10:FF:000010">
    <property type="entry name" value="Kinesin family member 13A"/>
    <property type="match status" value="1"/>
</dbReference>
<dbReference type="GO" id="GO:0008017">
    <property type="term" value="F:microtubule binding"/>
    <property type="evidence" value="ECO:0007669"/>
    <property type="project" value="InterPro"/>
</dbReference>
<keyword evidence="5 9" id="KW-0067">ATP-binding</keyword>
<dbReference type="PROSITE" id="PS00411">
    <property type="entry name" value="KINESIN_MOTOR_1"/>
    <property type="match status" value="1"/>
</dbReference>
<dbReference type="CDD" id="cd22706">
    <property type="entry name" value="FHA_KIF13"/>
    <property type="match status" value="1"/>
</dbReference>
<keyword evidence="7 9" id="KW-0505">Motor protein</keyword>
<feature type="domain" description="Kinesin motor" evidence="12">
    <location>
        <begin position="5"/>
        <end position="354"/>
    </location>
</feature>
<dbReference type="GO" id="GO:0003777">
    <property type="term" value="F:microtubule motor activity"/>
    <property type="evidence" value="ECO:0007669"/>
    <property type="project" value="InterPro"/>
</dbReference>
<feature type="coiled-coil region" evidence="10">
    <location>
        <begin position="568"/>
        <end position="595"/>
    </location>
</feature>
<dbReference type="InterPro" id="IPR022164">
    <property type="entry name" value="Kinesin-like"/>
</dbReference>
<dbReference type="OrthoDB" id="3176171at2759"/>
<evidence type="ECO:0000256" key="6">
    <source>
        <dbReference type="ARBA" id="ARBA00023054"/>
    </source>
</evidence>
<evidence type="ECO:0000313" key="13">
    <source>
        <dbReference type="EMBL" id="CAF2873822.1"/>
    </source>
</evidence>
<dbReference type="Pfam" id="PF00498">
    <property type="entry name" value="FHA"/>
    <property type="match status" value="1"/>
</dbReference>
<evidence type="ECO:0000256" key="2">
    <source>
        <dbReference type="ARBA" id="ARBA00022490"/>
    </source>
</evidence>
<dbReference type="Gene3D" id="6.10.250.2520">
    <property type="match status" value="1"/>
</dbReference>
<organism evidence="13 14">
    <name type="scientific">Lepeophtheirus salmonis</name>
    <name type="common">Salmon louse</name>
    <name type="synonym">Caligus salmonis</name>
    <dbReference type="NCBI Taxonomy" id="72036"/>
    <lineage>
        <taxon>Eukaryota</taxon>
        <taxon>Metazoa</taxon>
        <taxon>Ecdysozoa</taxon>
        <taxon>Arthropoda</taxon>
        <taxon>Crustacea</taxon>
        <taxon>Multicrustacea</taxon>
        <taxon>Hexanauplia</taxon>
        <taxon>Copepoda</taxon>
        <taxon>Siphonostomatoida</taxon>
        <taxon>Caligidae</taxon>
        <taxon>Lepeophtheirus</taxon>
    </lineage>
</organism>
<keyword evidence="3" id="KW-0493">Microtubule</keyword>
<dbReference type="InterPro" id="IPR008984">
    <property type="entry name" value="SMAD_FHA_dom_sf"/>
</dbReference>
<dbReference type="GO" id="GO:0005524">
    <property type="term" value="F:ATP binding"/>
    <property type="evidence" value="ECO:0007669"/>
    <property type="project" value="UniProtKB-UniRule"/>
</dbReference>
<keyword evidence="2" id="KW-0963">Cytoplasm</keyword>
<dbReference type="Pfam" id="PF12473">
    <property type="entry name" value="DUF3694"/>
    <property type="match status" value="1"/>
</dbReference>
<dbReference type="SUPFAM" id="SSF49879">
    <property type="entry name" value="SMAD/FHA domain"/>
    <property type="match status" value="1"/>
</dbReference>
<dbReference type="InterPro" id="IPR000253">
    <property type="entry name" value="FHA_dom"/>
</dbReference>
<feature type="compositionally biased region" description="Low complexity" evidence="11">
    <location>
        <begin position="1401"/>
        <end position="1422"/>
    </location>
</feature>
<protein>
    <submittedName>
        <fullName evidence="13">KIF13</fullName>
    </submittedName>
</protein>
<evidence type="ECO:0000256" key="4">
    <source>
        <dbReference type="ARBA" id="ARBA00022741"/>
    </source>
</evidence>
<dbReference type="InterPro" id="IPR027417">
    <property type="entry name" value="P-loop_NTPase"/>
</dbReference>
<comment type="subcellular location">
    <subcellularLocation>
        <location evidence="1">Cytoplasm</location>
        <location evidence="1">Cytoskeleton</location>
    </subcellularLocation>
</comment>
<feature type="region of interest" description="Disordered" evidence="11">
    <location>
        <begin position="1401"/>
        <end position="1426"/>
    </location>
</feature>
<feature type="binding site" evidence="9">
    <location>
        <begin position="100"/>
        <end position="107"/>
    </location>
    <ligand>
        <name>ATP</name>
        <dbReference type="ChEBI" id="CHEBI:30616"/>
    </ligand>
</feature>
<dbReference type="SUPFAM" id="SSF52540">
    <property type="entry name" value="P-loop containing nucleoside triphosphate hydrolases"/>
    <property type="match status" value="1"/>
</dbReference>
<dbReference type="InterPro" id="IPR036961">
    <property type="entry name" value="Kinesin_motor_dom_sf"/>
</dbReference>
<dbReference type="Pfam" id="PF00225">
    <property type="entry name" value="Kinesin"/>
    <property type="match status" value="1"/>
</dbReference>
<evidence type="ECO:0000256" key="3">
    <source>
        <dbReference type="ARBA" id="ARBA00022701"/>
    </source>
</evidence>
<evidence type="ECO:0000256" key="11">
    <source>
        <dbReference type="SAM" id="MobiDB-lite"/>
    </source>
</evidence>
<dbReference type="InterPro" id="IPR022140">
    <property type="entry name" value="Kinesin-like_KIF1-typ"/>
</dbReference>
<evidence type="ECO:0000256" key="5">
    <source>
        <dbReference type="ARBA" id="ARBA00022840"/>
    </source>
</evidence>
<dbReference type="GO" id="GO:0005874">
    <property type="term" value="C:microtubule"/>
    <property type="evidence" value="ECO:0007669"/>
    <property type="project" value="UniProtKB-KW"/>
</dbReference>
<dbReference type="InterPro" id="IPR032405">
    <property type="entry name" value="Kinesin_assoc"/>
</dbReference>
<evidence type="ECO:0000256" key="9">
    <source>
        <dbReference type="PROSITE-ProRule" id="PRU00283"/>
    </source>
</evidence>
<dbReference type="EMBL" id="HG994581">
    <property type="protein sequence ID" value="CAF2873822.1"/>
    <property type="molecule type" value="Genomic_DNA"/>
</dbReference>
<dbReference type="Proteomes" id="UP000675881">
    <property type="component" value="Chromosome 2"/>
</dbReference>
<evidence type="ECO:0000256" key="1">
    <source>
        <dbReference type="ARBA" id="ARBA00004245"/>
    </source>
</evidence>
<dbReference type="PRINTS" id="PR00380">
    <property type="entry name" value="KINESINHEAVY"/>
</dbReference>
<dbReference type="Gene3D" id="3.40.850.10">
    <property type="entry name" value="Kinesin motor domain"/>
    <property type="match status" value="1"/>
</dbReference>
<sequence>MSSNKINVAVRVRPFNKREIELGTGCIVQMQNNQTILLPPPPIEKDSQKQPKTFAFDECFNSLDPSKPDFDGQEQVFNNVGKDILDNAFQGYNACIFAYGQTGSGKSYTMMGSSKGNSQGVIPRLCNALFERIAEKTSPSWQAKVEVSYMEIYNEKVHDLLDPTTSSKHGLKVREHTVLGPYVDGLSQLAVSSYKEIDSLMVEGNKSRTVASTNMNNESSRSHAVFTVILTQTLTDVQSGVSGEKVSKMSLVDLAGSERAVKTGAVGERLKEGSNINRSLTTLGLVISKLADKASSKSNKDKFVPYRDSTLTWLLKDNLGGNSKTVMVATISPAADNYEETLSTLRYADRAKRIVNHAVVNEDPNARIIRELRAEVDALKEMLKHAAQPDVLNEKLSENEKLMKEMSLTWEEKLFKTGQTQEDRRHALEKLGVSVSGIKVESKYFLVNLNSDPSLNELLVYYLKDSTLVGRDGDIQLSGVGIQPKHCIIDIQNDRVCLVPLEGSRTCVNGVEIHEKTVLRNGDRILWGSNHFFRINCPKSSEDLNSPVPVAFDWTMAQEEVMRADLNNDPIQEAIARLEKQYEEEKQSALKKQRQEYEKHFQQLKNYMSPSTPYMPYDPFKNSNGKTPSTPTVLLKLEKWGQERDEAFKRSLSKLQEDIVRANGLVREANFFAEEMGRETRFSVTLQIPPQNLSPNRRRGAIVSEPAILVKRKDRGNQIWSIEKLNLKLIDMRELYDEVKRDPHQSIMNKSFSDPFYETTESYDLIGVANLFLNVLFHDVVLEYYAPIISQHGETAGRLKIGIQKVSGNLIPGNYESSSESANLVQLKVTIKEAVGLPPASAHFVFCQYTFWGDSDVTVVPPLVNGAEHKGETEDSATFQFENVKEFLVPVNEEFIEHCAEGALSVEIYGQQSLGLGPQWDTEKQKAKARSLADRWSELTRKLELKIEVQELNDAGEYVGVEVQPRLDVGSGGIFQLRQGQQRRIVASVDPIANSGTLPIICESITSIAVGSPCVRSKLQKPLDSYQDDDLNALRSKWNDALSRRRDYLGNQIQKYMKKNVKTDVETEREQSLVAQWVCLTEERNSVMVPAPNSGVPGAPADWEPPDGTEVHVPVLFLDLNADDLSTGYAESADEVIMYGSNSILPKEHGSKFFNLPIIRFLENEVGSVAAWDSSIHDSLCLNRVTPGNERAYLIVKAVVRLSHPTVMDLVLRKRVCFNIYKKYSLTDKIRRSMGHTSNLSSLSAVYEIVSNIPKASEELEDRESLAVMAASCHDDETVDGETFIEKYTKGVSAVETILVLDRLRQDVAVKERLKNKSLGKECSPTNGSLSNSSSSAQPSMRKTLSVPNISHVMMSNSTSFDNISSMMKTSESFSELCSDSLIKRLNNSNLNSNNPVANHDSHASSINNNINHNNNNNNENSKPFGLASRPTSLNLNFSFNSRLPSSNSLSPVMDLFETLLDPSKRQHG</sequence>
<evidence type="ECO:0000313" key="14">
    <source>
        <dbReference type="Proteomes" id="UP000675881"/>
    </source>
</evidence>
<dbReference type="InterPro" id="IPR001752">
    <property type="entry name" value="Kinesin_motor_dom"/>
</dbReference>
<proteinExistence type="inferred from homology"/>
<evidence type="ECO:0000259" key="12">
    <source>
        <dbReference type="PROSITE" id="PS50067"/>
    </source>
</evidence>
<evidence type="ECO:0000256" key="10">
    <source>
        <dbReference type="SAM" id="Coils"/>
    </source>
</evidence>
<dbReference type="Pfam" id="PF12423">
    <property type="entry name" value="KIF1B"/>
    <property type="match status" value="1"/>
</dbReference>
<dbReference type="Gene3D" id="2.60.200.20">
    <property type="match status" value="1"/>
</dbReference>
<feature type="compositionally biased region" description="Low complexity" evidence="11">
    <location>
        <begin position="1324"/>
        <end position="1340"/>
    </location>
</feature>
<feature type="region of interest" description="Disordered" evidence="11">
    <location>
        <begin position="1319"/>
        <end position="1343"/>
    </location>
</feature>
<keyword evidence="4 9" id="KW-0547">Nucleotide-binding</keyword>
<dbReference type="PROSITE" id="PS50067">
    <property type="entry name" value="KINESIN_MOTOR_2"/>
    <property type="match status" value="1"/>
</dbReference>
<evidence type="ECO:0000256" key="7">
    <source>
        <dbReference type="ARBA" id="ARBA00023175"/>
    </source>
</evidence>
<dbReference type="Pfam" id="PF16183">
    <property type="entry name" value="Kinesin_assoc"/>
    <property type="match status" value="2"/>
</dbReference>
<keyword evidence="8" id="KW-0206">Cytoskeleton</keyword>
<gene>
    <name evidence="13" type="ORF">LSAA_6255</name>
</gene>
<comment type="similarity">
    <text evidence="9">Belongs to the TRAFAC class myosin-kinesin ATPase superfamily. Kinesin family.</text>
</comment>
<dbReference type="InterPro" id="IPR019821">
    <property type="entry name" value="Kinesin_motor_CS"/>
</dbReference>